<evidence type="ECO:0000256" key="8">
    <source>
        <dbReference type="SAM" id="Phobius"/>
    </source>
</evidence>
<keyword evidence="2" id="KW-1003">Cell membrane</keyword>
<dbReference type="EMBL" id="BOPV01000001">
    <property type="protein sequence ID" value="GIL38559.1"/>
    <property type="molecule type" value="Genomic_DNA"/>
</dbReference>
<keyword evidence="7 8" id="KW-0472">Membrane</keyword>
<name>A0A8S8XAC0_9PROT</name>
<dbReference type="PANTHER" id="PTHR33908:SF11">
    <property type="entry name" value="MEMBRANE PROTEIN"/>
    <property type="match status" value="1"/>
</dbReference>
<dbReference type="GO" id="GO:0016763">
    <property type="term" value="F:pentosyltransferase activity"/>
    <property type="evidence" value="ECO:0007669"/>
    <property type="project" value="TreeGrafter"/>
</dbReference>
<sequence length="488" mass="53067">MTTNNAAFVPPWARWTLATVLGLTLLRLAVLKVSPLDLLPDEAQYWSWSRDFAFGYFSKPPLIAWLIAATTKLAGDMEYGVRLSSPLCHAVAAFALYRLGATLGDGRLGFWSALTYATLPGVTFSSTLISTDAPLLAAWAVALLAYVEAPKAPTIRWSAMLGLSIGIGFLAKYAMAYFVVAAALHALWSRDARGFWLSKRGLLAVAIALLCIAPNVIWNATNGWATFGHTAANAAWNDSATDTEGALPWIGSQFGVFGPILLGALLVRIALLRRHPADLTERFLLCFTLTPLVIVLVQAVIARAHANWAAPAYVAGSVWAVRWLLATGRKRIAAASIVLHLAVMLVFYVYAAGVATMPLPKVLDAPLAFRRGWSSMARDVRNRSYELPYASIITVDRKTMAALTYYLRDHPAPLVIIPTGPVPGNQFELTQPIDAKTGAHGLLVLPFEGDSPVTQRFEKADAVGRLFQRIGTGRQRVYRYLEVTGFKG</sequence>
<feature type="transmembrane region" description="Helical" evidence="8">
    <location>
        <begin position="159"/>
        <end position="188"/>
    </location>
</feature>
<dbReference type="InterPro" id="IPR038731">
    <property type="entry name" value="RgtA/B/C-like"/>
</dbReference>
<feature type="domain" description="Glycosyltransferase RgtA/B/C/D-like" evidence="9">
    <location>
        <begin position="58"/>
        <end position="218"/>
    </location>
</feature>
<keyword evidence="11" id="KW-1185">Reference proteome</keyword>
<dbReference type="GO" id="GO:0005886">
    <property type="term" value="C:plasma membrane"/>
    <property type="evidence" value="ECO:0007669"/>
    <property type="project" value="UniProtKB-SubCell"/>
</dbReference>
<dbReference type="Proteomes" id="UP000681075">
    <property type="component" value="Unassembled WGS sequence"/>
</dbReference>
<organism evidence="10 11">
    <name type="scientific">Roseiterribacter gracilis</name>
    <dbReference type="NCBI Taxonomy" id="2812848"/>
    <lineage>
        <taxon>Bacteria</taxon>
        <taxon>Pseudomonadati</taxon>
        <taxon>Pseudomonadota</taxon>
        <taxon>Alphaproteobacteria</taxon>
        <taxon>Rhodospirillales</taxon>
        <taxon>Roseiterribacteraceae</taxon>
        <taxon>Roseiterribacter</taxon>
    </lineage>
</organism>
<gene>
    <name evidence="10" type="ORF">TMPK1_07960</name>
</gene>
<evidence type="ECO:0000256" key="4">
    <source>
        <dbReference type="ARBA" id="ARBA00022679"/>
    </source>
</evidence>
<proteinExistence type="predicted"/>
<evidence type="ECO:0000256" key="2">
    <source>
        <dbReference type="ARBA" id="ARBA00022475"/>
    </source>
</evidence>
<evidence type="ECO:0000256" key="1">
    <source>
        <dbReference type="ARBA" id="ARBA00004651"/>
    </source>
</evidence>
<keyword evidence="4" id="KW-0808">Transferase</keyword>
<evidence type="ECO:0000313" key="10">
    <source>
        <dbReference type="EMBL" id="GIL38559.1"/>
    </source>
</evidence>
<dbReference type="PANTHER" id="PTHR33908">
    <property type="entry name" value="MANNOSYLTRANSFERASE YKCB-RELATED"/>
    <property type="match status" value="1"/>
</dbReference>
<dbReference type="Pfam" id="PF13231">
    <property type="entry name" value="PMT_2"/>
    <property type="match status" value="1"/>
</dbReference>
<evidence type="ECO:0000256" key="6">
    <source>
        <dbReference type="ARBA" id="ARBA00022989"/>
    </source>
</evidence>
<reference evidence="10" key="1">
    <citation type="submission" date="2021-02" db="EMBL/GenBank/DDBJ databases">
        <title>Genome sequence of Rhodospirillales sp. strain TMPK1 isolated from soil.</title>
        <authorList>
            <person name="Nakai R."/>
            <person name="Kusada H."/>
            <person name="Tamaki H."/>
        </authorList>
    </citation>
    <scope>NUCLEOTIDE SEQUENCE</scope>
    <source>
        <strain evidence="10">TMPK1</strain>
    </source>
</reference>
<comment type="subcellular location">
    <subcellularLocation>
        <location evidence="1">Cell membrane</location>
        <topology evidence="1">Multi-pass membrane protein</topology>
    </subcellularLocation>
</comment>
<keyword evidence="3" id="KW-0328">Glycosyltransferase</keyword>
<feature type="transmembrane region" description="Helical" evidence="8">
    <location>
        <begin position="308"/>
        <end position="325"/>
    </location>
</feature>
<dbReference type="InterPro" id="IPR050297">
    <property type="entry name" value="LipidA_mod_glycosyltrf_83"/>
</dbReference>
<dbReference type="RefSeq" id="WP_420241594.1">
    <property type="nucleotide sequence ID" value="NZ_BOPV01000001.1"/>
</dbReference>
<feature type="transmembrane region" description="Helical" evidence="8">
    <location>
        <begin position="332"/>
        <end position="351"/>
    </location>
</feature>
<evidence type="ECO:0000256" key="3">
    <source>
        <dbReference type="ARBA" id="ARBA00022676"/>
    </source>
</evidence>
<accession>A0A8S8XAC0</accession>
<dbReference type="AlphaFoldDB" id="A0A8S8XAC0"/>
<evidence type="ECO:0000313" key="11">
    <source>
        <dbReference type="Proteomes" id="UP000681075"/>
    </source>
</evidence>
<dbReference type="GO" id="GO:0009103">
    <property type="term" value="P:lipopolysaccharide biosynthetic process"/>
    <property type="evidence" value="ECO:0007669"/>
    <property type="project" value="UniProtKB-ARBA"/>
</dbReference>
<evidence type="ECO:0000259" key="9">
    <source>
        <dbReference type="Pfam" id="PF13231"/>
    </source>
</evidence>
<keyword evidence="5 8" id="KW-0812">Transmembrane</keyword>
<feature type="transmembrane region" description="Helical" evidence="8">
    <location>
        <begin position="200"/>
        <end position="218"/>
    </location>
</feature>
<comment type="caution">
    <text evidence="10">The sequence shown here is derived from an EMBL/GenBank/DDBJ whole genome shotgun (WGS) entry which is preliminary data.</text>
</comment>
<feature type="transmembrane region" description="Helical" evidence="8">
    <location>
        <begin position="12"/>
        <end position="30"/>
    </location>
</feature>
<protein>
    <recommendedName>
        <fullName evidence="9">Glycosyltransferase RgtA/B/C/D-like domain-containing protein</fullName>
    </recommendedName>
</protein>
<feature type="transmembrane region" description="Helical" evidence="8">
    <location>
        <begin position="283"/>
        <end position="302"/>
    </location>
</feature>
<evidence type="ECO:0000256" key="5">
    <source>
        <dbReference type="ARBA" id="ARBA00022692"/>
    </source>
</evidence>
<keyword evidence="6 8" id="KW-1133">Transmembrane helix</keyword>
<evidence type="ECO:0000256" key="7">
    <source>
        <dbReference type="ARBA" id="ARBA00023136"/>
    </source>
</evidence>
<feature type="transmembrane region" description="Helical" evidence="8">
    <location>
        <begin position="246"/>
        <end position="271"/>
    </location>
</feature>